<dbReference type="EMBL" id="HBIN01016668">
    <property type="protein sequence ID" value="CAE0442577.1"/>
    <property type="molecule type" value="Transcribed_RNA"/>
</dbReference>
<feature type="domain" description="Zn(2)-C6 fungal-type" evidence="7">
    <location>
        <begin position="67"/>
        <end position="97"/>
    </location>
</feature>
<dbReference type="PANTHER" id="PTHR47540:SF6">
    <property type="entry name" value="ZN(II)2CYS6 TRANSCRIPTION FACTOR (EUROFUNG)"/>
    <property type="match status" value="1"/>
</dbReference>
<name>A0A6S8E7M0_9STRA</name>
<dbReference type="InterPro" id="IPR051711">
    <property type="entry name" value="Stress_Response_Reg"/>
</dbReference>
<evidence type="ECO:0000313" key="13">
    <source>
        <dbReference type="EMBL" id="CAE0442582.1"/>
    </source>
</evidence>
<evidence type="ECO:0000259" key="7">
    <source>
        <dbReference type="PROSITE" id="PS50048"/>
    </source>
</evidence>
<gene>
    <name evidence="8" type="ORF">ASTO00021_LOCUS12687</name>
    <name evidence="9" type="ORF">ASTO00021_LOCUS12688</name>
    <name evidence="10" type="ORF">ASTO00021_LOCUS12689</name>
    <name evidence="11" type="ORF">ASTO00021_LOCUS12690</name>
    <name evidence="12" type="ORF">ASTO00021_LOCUS12691</name>
    <name evidence="13" type="ORF">ASTO00021_LOCUS12692</name>
</gene>
<dbReference type="EMBL" id="HBIN01016669">
    <property type="protein sequence ID" value="CAE0442578.1"/>
    <property type="molecule type" value="Transcribed_RNA"/>
</dbReference>
<keyword evidence="5" id="KW-0539">Nucleus</keyword>
<dbReference type="InterPro" id="IPR001138">
    <property type="entry name" value="Zn2Cys6_DnaBD"/>
</dbReference>
<dbReference type="GO" id="GO:0008270">
    <property type="term" value="F:zinc ion binding"/>
    <property type="evidence" value="ECO:0007669"/>
    <property type="project" value="InterPro"/>
</dbReference>
<dbReference type="CDD" id="cd00067">
    <property type="entry name" value="GAL4"/>
    <property type="match status" value="1"/>
</dbReference>
<accession>A0A6S8E7M0</accession>
<evidence type="ECO:0000256" key="4">
    <source>
        <dbReference type="ARBA" id="ARBA00023163"/>
    </source>
</evidence>
<dbReference type="AlphaFoldDB" id="A0A6S8E7M0"/>
<organism evidence="11">
    <name type="scientific">Aplanochytrium stocchinoi</name>
    <dbReference type="NCBI Taxonomy" id="215587"/>
    <lineage>
        <taxon>Eukaryota</taxon>
        <taxon>Sar</taxon>
        <taxon>Stramenopiles</taxon>
        <taxon>Bigyra</taxon>
        <taxon>Labyrinthulomycetes</taxon>
        <taxon>Thraustochytrida</taxon>
        <taxon>Thraustochytriidae</taxon>
        <taxon>Aplanochytrium</taxon>
    </lineage>
</organism>
<dbReference type="GO" id="GO:0005634">
    <property type="term" value="C:nucleus"/>
    <property type="evidence" value="ECO:0007669"/>
    <property type="project" value="UniProtKB-SubCell"/>
</dbReference>
<dbReference type="GO" id="GO:0045944">
    <property type="term" value="P:positive regulation of transcription by RNA polymerase II"/>
    <property type="evidence" value="ECO:0007669"/>
    <property type="project" value="TreeGrafter"/>
</dbReference>
<evidence type="ECO:0000313" key="11">
    <source>
        <dbReference type="EMBL" id="CAE0442580.1"/>
    </source>
</evidence>
<dbReference type="EMBL" id="HBIN01016673">
    <property type="protein sequence ID" value="CAE0442581.1"/>
    <property type="molecule type" value="Transcribed_RNA"/>
</dbReference>
<dbReference type="PROSITE" id="PS00463">
    <property type="entry name" value="ZN2_CY6_FUNGAL_1"/>
    <property type="match status" value="1"/>
</dbReference>
<dbReference type="EMBL" id="HBIN01016670">
    <property type="protein sequence ID" value="CAE0442579.1"/>
    <property type="molecule type" value="Transcribed_RNA"/>
</dbReference>
<dbReference type="Pfam" id="PF00172">
    <property type="entry name" value="Zn_clus"/>
    <property type="match status" value="1"/>
</dbReference>
<keyword evidence="2" id="KW-0805">Transcription regulation</keyword>
<reference evidence="11" key="1">
    <citation type="submission" date="2021-01" db="EMBL/GenBank/DDBJ databases">
        <authorList>
            <person name="Corre E."/>
            <person name="Pelletier E."/>
            <person name="Niang G."/>
            <person name="Scheremetjew M."/>
            <person name="Finn R."/>
            <person name="Kale V."/>
            <person name="Holt S."/>
            <person name="Cochrane G."/>
            <person name="Meng A."/>
            <person name="Brown T."/>
            <person name="Cohen L."/>
        </authorList>
    </citation>
    <scope>NUCLEOTIDE SEQUENCE</scope>
    <source>
        <strain evidence="11">GSBS06</strain>
    </source>
</reference>
<comment type="subcellular location">
    <subcellularLocation>
        <location evidence="1">Nucleus</location>
    </subcellularLocation>
</comment>
<feature type="region of interest" description="Disordered" evidence="6">
    <location>
        <begin position="1"/>
        <end position="54"/>
    </location>
</feature>
<protein>
    <recommendedName>
        <fullName evidence="7">Zn(2)-C6 fungal-type domain-containing protein</fullName>
    </recommendedName>
</protein>
<dbReference type="SUPFAM" id="SSF57701">
    <property type="entry name" value="Zn2/Cys6 DNA-binding domain"/>
    <property type="match status" value="1"/>
</dbReference>
<evidence type="ECO:0000256" key="2">
    <source>
        <dbReference type="ARBA" id="ARBA00023015"/>
    </source>
</evidence>
<dbReference type="Gene3D" id="4.10.240.10">
    <property type="entry name" value="Zn(2)-C6 fungal-type DNA-binding domain"/>
    <property type="match status" value="1"/>
</dbReference>
<sequence length="635" mass="72839">MAAKVASHPFHDGFPTSTAAQDRSQNKHNNVDVEEKHNESNTYNKMEIDGEKNERIEAAERQKLKKTCEDCSKSKLKCSGEYPTCHRCKQRGRECVYLQRKKRVNKPKNHPNRKDDSGQTLDLAEYVYGPELDCAIKNESKKRSCIDGEGCVHGRPQCTRECVEHLIQLNQFMLFPPLESNETALSSFYGTDALPWSTLSALVKTYANDFKFGHVTILLRRELRTFQTAMRRANSPYGRQTLKRLEPLLASEDIDLDKGQMLAKRFISLKFPNRKQIDYNEFKRFSMFMNAETEMETGKLLLQDDDAQLLQTKGTCVCQGSCEMLQSGRAIITEMKDTVLSRTPMLRLRCDYYLQQDDDPDYVKVQCNDAFRQIFGFSNHELEQRLRNTVSGYLPFGSNILSHLVSKESDLLAYLQVMCVKNSTEHPTDLPWYSEIPSAQCFELNVRKSPFETATTAVPCMVQSVFRRYLDERATYSEMYLLIKPLQPLDHLFEPFTTFLGTDQRCGEEYQLPACTELDSGVAKRVVKEEDNTRENLNECPERSNGLYENTHTPKKFKVSSSTCEYETEEDKPFLSDVSGAAVMEMNMNIDGTSQQINPNPIDFDETFFFGQDIEDFLRESSTSGSLSVDSFFKT</sequence>
<dbReference type="GO" id="GO:0000981">
    <property type="term" value="F:DNA-binding transcription factor activity, RNA polymerase II-specific"/>
    <property type="evidence" value="ECO:0007669"/>
    <property type="project" value="InterPro"/>
</dbReference>
<dbReference type="PRINTS" id="PR00755">
    <property type="entry name" value="AFLATOXINBRP"/>
</dbReference>
<keyword evidence="3" id="KW-0238">DNA-binding</keyword>
<dbReference type="GO" id="GO:0043565">
    <property type="term" value="F:sequence-specific DNA binding"/>
    <property type="evidence" value="ECO:0007669"/>
    <property type="project" value="TreeGrafter"/>
</dbReference>
<evidence type="ECO:0000256" key="3">
    <source>
        <dbReference type="ARBA" id="ARBA00023125"/>
    </source>
</evidence>
<feature type="compositionally biased region" description="Basic and acidic residues" evidence="6">
    <location>
        <begin position="29"/>
        <end position="39"/>
    </location>
</feature>
<evidence type="ECO:0000256" key="1">
    <source>
        <dbReference type="ARBA" id="ARBA00004123"/>
    </source>
</evidence>
<proteinExistence type="predicted"/>
<evidence type="ECO:0000256" key="5">
    <source>
        <dbReference type="ARBA" id="ARBA00023242"/>
    </source>
</evidence>
<dbReference type="EMBL" id="HBIN01016674">
    <property type="protein sequence ID" value="CAE0442582.1"/>
    <property type="molecule type" value="Transcribed_RNA"/>
</dbReference>
<dbReference type="PROSITE" id="PS50048">
    <property type="entry name" value="ZN2_CY6_FUNGAL_2"/>
    <property type="match status" value="1"/>
</dbReference>
<dbReference type="InterPro" id="IPR036864">
    <property type="entry name" value="Zn2-C6_fun-type_DNA-bd_sf"/>
</dbReference>
<keyword evidence="4" id="KW-0804">Transcription</keyword>
<dbReference type="SMART" id="SM00066">
    <property type="entry name" value="GAL4"/>
    <property type="match status" value="1"/>
</dbReference>
<evidence type="ECO:0000256" key="6">
    <source>
        <dbReference type="SAM" id="MobiDB-lite"/>
    </source>
</evidence>
<dbReference type="EMBL" id="HBIN01016672">
    <property type="protein sequence ID" value="CAE0442580.1"/>
    <property type="molecule type" value="Transcribed_RNA"/>
</dbReference>
<evidence type="ECO:0000313" key="12">
    <source>
        <dbReference type="EMBL" id="CAE0442581.1"/>
    </source>
</evidence>
<evidence type="ECO:0000313" key="8">
    <source>
        <dbReference type="EMBL" id="CAE0442577.1"/>
    </source>
</evidence>
<dbReference type="PANTHER" id="PTHR47540">
    <property type="entry name" value="THIAMINE REPRESSIBLE GENES REGULATORY PROTEIN THI5"/>
    <property type="match status" value="1"/>
</dbReference>
<evidence type="ECO:0000313" key="10">
    <source>
        <dbReference type="EMBL" id="CAE0442579.1"/>
    </source>
</evidence>
<evidence type="ECO:0000313" key="9">
    <source>
        <dbReference type="EMBL" id="CAE0442578.1"/>
    </source>
</evidence>